<accession>A0A0A8ED96</accession>
<dbReference type="STRING" id="743971.MYF_03240"/>
<name>A0A0A8ED96_MESFC</name>
<dbReference type="KEGG" id="mfq:MYF_03240"/>
<dbReference type="AlphaFoldDB" id="A0A0A8ED96"/>
<protein>
    <submittedName>
        <fullName evidence="1">Uncharacterized protein</fullName>
    </submittedName>
</protein>
<evidence type="ECO:0000313" key="2">
    <source>
        <dbReference type="Proteomes" id="UP000031129"/>
    </source>
</evidence>
<dbReference type="EMBL" id="CP007585">
    <property type="protein sequence ID" value="AJC50126.1"/>
    <property type="molecule type" value="Genomic_DNA"/>
</dbReference>
<dbReference type="Proteomes" id="UP000031129">
    <property type="component" value="Chromosome"/>
</dbReference>
<proteinExistence type="predicted"/>
<dbReference type="HOGENOM" id="CLU_1738474_0_0_14"/>
<gene>
    <name evidence="1" type="ORF">MYF_03240</name>
</gene>
<reference evidence="1 2" key="1">
    <citation type="journal article" date="2015" name="Genome Announc.">
        <title>Complete Genome Sequence of Mycoplasma flocculare Strain Ms42T (ATCC 27399T).</title>
        <authorList>
            <person name="Calcutt M.J."/>
            <person name="Foecking M.F."/>
            <person name="Heidari M.B."/>
            <person name="McIntosh M.A."/>
        </authorList>
    </citation>
    <scope>NUCLEOTIDE SEQUENCE [LARGE SCALE GENOMIC DNA]</scope>
    <source>
        <strain evidence="2">ATCC 27399</strain>
    </source>
</reference>
<sequence length="151" mass="18371">MKMDNNKDEHNYFISQYFVFLKKLNRPIKPYSELIIKDYAKNYQIILRNNLNKKIWFWQRHHLDEIHTSGAILMANKEVYDKGLAVLVNWKEHAFLHYLIVCAQTTSPNFGFLMMVNFEIWDKIARDFCNRYNIKYIENWNKRFLGLENTL</sequence>
<evidence type="ECO:0000313" key="1">
    <source>
        <dbReference type="EMBL" id="AJC50126.1"/>
    </source>
</evidence>
<organism evidence="1 2">
    <name type="scientific">Mesomycoplasma flocculare ATCC 27399</name>
    <dbReference type="NCBI Taxonomy" id="743971"/>
    <lineage>
        <taxon>Bacteria</taxon>
        <taxon>Bacillati</taxon>
        <taxon>Mycoplasmatota</taxon>
        <taxon>Mycoplasmoidales</taxon>
        <taxon>Metamycoplasmataceae</taxon>
        <taxon>Mesomycoplasma</taxon>
    </lineage>
</organism>
<keyword evidence="2" id="KW-1185">Reference proteome</keyword>